<evidence type="ECO:0000313" key="4">
    <source>
        <dbReference type="EnsemblPlants" id="ONIVA07G24390.1"/>
    </source>
</evidence>
<sequence>MKMLITRLMMAFLDSNGSFSSDVNCLLPKVVGQALVMLSLQNSHNCFVMLKEPDFVHKLKNMILIHDDKYIYVAASLLRNMCLHAQHELTESDLKELSHTLREVLERIMDAEGAELEILIGLKFSQELEHGQIKRRFIKRLVDALNANMKPSAHCPGIRRVILEQCIHMMECNSRYANCFNEFRMMDAMSMVEETPSRAEKYMFFLGDAGFMECNTPLSALVERAKELMSRHMARPSPVEASGGLVMRDITGGGGELRVQIAANSGGQGGKVGAAPEKRLNRLVRVVALMERMGNALGTLAFTWATVVLLGGYPTKLSSDGDFWCTIVIVFIEAARMFTSPNNKSDYQLFFRTRGAFRSLGGNGLTVIVYFWGATLSIRASNLHDVPRIVLIITVMVLLVVGQILCRLGRKPRTCCNWPRRAISLWSPVVAILLLAFALRRNFDRAKLIVWTVYGVLVVAVLLATVSRLRFPIIINLVHSALGSRQVFWRRIFLNSCMLAAIVMPLFVVDPDPDLRVAMVAVDICAVPILSLGNLQIPAALVRVILAILRLKPKGYDGHGETTNLVPSLQIFYGMVLAQGLLYVVAAMVEFLFSSITRRSLVRHGGFTGQWGVESVDLYYEYAFSKYMKGGLFAPERISLSDFAIDSLNSDLSKNQLYGVWMMHIFLQRHPTREQLLEKLNTSAQTMARLISMLDWTSRDEHPTIRLYAAKVVAELAKSLRVVIVPGAMQLVSTLLDTDDKPERGHPLLDADDDQDPFVDKTVKQEKRQDATGHHQGKTQETLGDTDRMLETPNRSTRTNAQTSILRCWRKISAYWSIPKEQPLTDNDLLPALGMSIVYNLVGCDQNNLLEIDRVTDLIPKITGFTSFRGAIMNSESQQKVLLKSSLKVLQRLTRIEGEIGITLRYKISKHPFLFRNLAEILGDSSSNQELRKLVAGILRNLAIDRDTRQEIGQMQILITMLMKAFLDSSRSFSSNVDCLLPKVAGQALVLERILDAEGAELEILIGLSSQICKLIPEEFSQELEHGQIKRRFIKRLVDTLNANMNPSSHCPGIRRVVLEQSIYMMEYNSHYANCFNEYQMMDALSIVELTPSRAENYMVFLGDTGFMECNTPLSALADRAKELMGRQWLQGINSAN</sequence>
<dbReference type="PROSITE" id="PS50176">
    <property type="entry name" value="ARM_REPEAT"/>
    <property type="match status" value="1"/>
</dbReference>
<name>A0A0E0I512_ORYNI</name>
<dbReference type="OMA" id="ITIEVCA"/>
<evidence type="ECO:0000313" key="5">
    <source>
        <dbReference type="Proteomes" id="UP000006591"/>
    </source>
</evidence>
<reference evidence="4" key="1">
    <citation type="submission" date="2015-04" db="UniProtKB">
        <authorList>
            <consortium name="EnsemblPlants"/>
        </authorList>
    </citation>
    <scope>IDENTIFICATION</scope>
    <source>
        <strain evidence="4">SL10</strain>
    </source>
</reference>
<keyword evidence="3" id="KW-0472">Membrane</keyword>
<keyword evidence="5" id="KW-1185">Reference proteome</keyword>
<dbReference type="AlphaFoldDB" id="A0A0E0I512"/>
<feature type="transmembrane region" description="Helical" evidence="3">
    <location>
        <begin position="418"/>
        <end position="439"/>
    </location>
</feature>
<feature type="transmembrane region" description="Helical" evidence="3">
    <location>
        <begin position="321"/>
        <end position="339"/>
    </location>
</feature>
<feature type="transmembrane region" description="Helical" evidence="3">
    <location>
        <begin position="386"/>
        <end position="406"/>
    </location>
</feature>
<feature type="transmembrane region" description="Helical" evidence="3">
    <location>
        <begin position="571"/>
        <end position="593"/>
    </location>
</feature>
<dbReference type="InterPro" id="IPR016024">
    <property type="entry name" value="ARM-type_fold"/>
</dbReference>
<organism evidence="4">
    <name type="scientific">Oryza nivara</name>
    <name type="common">Indian wild rice</name>
    <name type="synonym">Oryza sativa f. spontanea</name>
    <dbReference type="NCBI Taxonomy" id="4536"/>
    <lineage>
        <taxon>Eukaryota</taxon>
        <taxon>Viridiplantae</taxon>
        <taxon>Streptophyta</taxon>
        <taxon>Embryophyta</taxon>
        <taxon>Tracheophyta</taxon>
        <taxon>Spermatophyta</taxon>
        <taxon>Magnoliopsida</taxon>
        <taxon>Liliopsida</taxon>
        <taxon>Poales</taxon>
        <taxon>Poaceae</taxon>
        <taxon>BOP clade</taxon>
        <taxon>Oryzoideae</taxon>
        <taxon>Oryzeae</taxon>
        <taxon>Oryzinae</taxon>
        <taxon>Oryza</taxon>
    </lineage>
</organism>
<feature type="transmembrane region" description="Helical" evidence="3">
    <location>
        <begin position="451"/>
        <end position="471"/>
    </location>
</feature>
<dbReference type="EnsemblPlants" id="ONIVA07G24390.1">
    <property type="protein sequence ID" value="ONIVA07G24390.1"/>
    <property type="gene ID" value="ONIVA07G24390"/>
</dbReference>
<dbReference type="Proteomes" id="UP000006591">
    <property type="component" value="Chromosome 7"/>
</dbReference>
<accession>A0A0E0I512</accession>
<evidence type="ECO:0000256" key="2">
    <source>
        <dbReference type="SAM" id="MobiDB-lite"/>
    </source>
</evidence>
<keyword evidence="3" id="KW-0812">Transmembrane</keyword>
<evidence type="ECO:0000256" key="1">
    <source>
        <dbReference type="PROSITE-ProRule" id="PRU00259"/>
    </source>
</evidence>
<feature type="transmembrane region" description="Helical" evidence="3">
    <location>
        <begin position="360"/>
        <end position="380"/>
    </location>
</feature>
<protein>
    <recommendedName>
        <fullName evidence="6">BLE2 protein</fullName>
    </recommendedName>
</protein>
<feature type="transmembrane region" description="Helical" evidence="3">
    <location>
        <begin position="295"/>
        <end position="315"/>
    </location>
</feature>
<feature type="compositionally biased region" description="Basic and acidic residues" evidence="2">
    <location>
        <begin position="763"/>
        <end position="773"/>
    </location>
</feature>
<dbReference type="STRING" id="4536.A0A0E0I512"/>
<feature type="transmembrane region" description="Helical" evidence="3">
    <location>
        <begin position="529"/>
        <end position="551"/>
    </location>
</feature>
<dbReference type="PANTHER" id="PTHR33115">
    <property type="entry name" value="ARM REPEAT SUPERFAMILY PROTEIN"/>
    <property type="match status" value="1"/>
</dbReference>
<feature type="transmembrane region" description="Helical" evidence="3">
    <location>
        <begin position="492"/>
        <end position="509"/>
    </location>
</feature>
<dbReference type="Gramene" id="ONIVA07G24390.1">
    <property type="protein sequence ID" value="ONIVA07G24390.1"/>
    <property type="gene ID" value="ONIVA07G24390"/>
</dbReference>
<dbReference type="InterPro" id="IPR011989">
    <property type="entry name" value="ARM-like"/>
</dbReference>
<keyword evidence="3" id="KW-1133">Transmembrane helix</keyword>
<feature type="repeat" description="ARM" evidence="1">
    <location>
        <begin position="913"/>
        <end position="952"/>
    </location>
</feature>
<reference evidence="4" key="2">
    <citation type="submission" date="2018-04" db="EMBL/GenBank/DDBJ databases">
        <title>OnivRS2 (Oryza nivara Reference Sequence Version 2).</title>
        <authorList>
            <person name="Zhang J."/>
            <person name="Kudrna D."/>
            <person name="Lee S."/>
            <person name="Talag J."/>
            <person name="Rajasekar S."/>
            <person name="Welchert J."/>
            <person name="Hsing Y.-I."/>
            <person name="Wing R.A."/>
        </authorList>
    </citation>
    <scope>NUCLEOTIDE SEQUENCE [LARGE SCALE GENOMIC DNA]</scope>
    <source>
        <strain evidence="4">SL10</strain>
    </source>
</reference>
<evidence type="ECO:0000256" key="3">
    <source>
        <dbReference type="SAM" id="Phobius"/>
    </source>
</evidence>
<dbReference type="PANTHER" id="PTHR33115:SF11">
    <property type="entry name" value="OS07G0654700 PROTEIN"/>
    <property type="match status" value="1"/>
</dbReference>
<feature type="region of interest" description="Disordered" evidence="2">
    <location>
        <begin position="763"/>
        <end position="798"/>
    </location>
</feature>
<dbReference type="Gene3D" id="1.25.10.10">
    <property type="entry name" value="Leucine-rich Repeat Variant"/>
    <property type="match status" value="1"/>
</dbReference>
<dbReference type="eggNOG" id="ENOG502QRQI">
    <property type="taxonomic scope" value="Eukaryota"/>
</dbReference>
<dbReference type="SUPFAM" id="SSF48371">
    <property type="entry name" value="ARM repeat"/>
    <property type="match status" value="1"/>
</dbReference>
<dbReference type="HOGENOM" id="CLU_006857_3_0_1"/>
<evidence type="ECO:0008006" key="6">
    <source>
        <dbReference type="Google" id="ProtNLM"/>
    </source>
</evidence>
<dbReference type="InterPro" id="IPR000225">
    <property type="entry name" value="Armadillo"/>
</dbReference>
<proteinExistence type="predicted"/>